<gene>
    <name evidence="5" type="ORF">MS3_07912</name>
</gene>
<dbReference type="EMBL" id="KL251213">
    <property type="protein sequence ID" value="KGB39480.1"/>
    <property type="molecule type" value="Genomic_DNA"/>
</dbReference>
<keyword evidence="5" id="KW-0269">Exonuclease</keyword>
<evidence type="ECO:0000256" key="3">
    <source>
        <dbReference type="ARBA" id="ARBA00022842"/>
    </source>
</evidence>
<dbReference type="InterPro" id="IPR012340">
    <property type="entry name" value="NA-bd_OB-fold"/>
</dbReference>
<dbReference type="GO" id="GO:0006402">
    <property type="term" value="P:mRNA catabolic process"/>
    <property type="evidence" value="ECO:0007669"/>
    <property type="project" value="TreeGrafter"/>
</dbReference>
<dbReference type="InterPro" id="IPR050180">
    <property type="entry name" value="RNR_Ribonuclease"/>
</dbReference>
<dbReference type="STRING" id="6185.A0A094ZX49"/>
<dbReference type="GO" id="GO:0000177">
    <property type="term" value="C:cytoplasmic exosome (RNase complex)"/>
    <property type="evidence" value="ECO:0007669"/>
    <property type="project" value="TreeGrafter"/>
</dbReference>
<name>A0A094ZX49_SCHHA</name>
<dbReference type="SUPFAM" id="SSF50249">
    <property type="entry name" value="Nucleic acid-binding proteins"/>
    <property type="match status" value="1"/>
</dbReference>
<evidence type="ECO:0000313" key="5">
    <source>
        <dbReference type="EMBL" id="KGB39480.1"/>
    </source>
</evidence>
<sequence length="491" mass="56125">MEELVKKLGGLEAVKNDIPELKELNRDECLTALDKLSKSILLLIDIASNIRERRLAKGGLELESVEVSVQFANPETRTGKLEDLIPKEPLEMHNTVAELMIFANHWVARRCVEYYPDRACLRRHPPPRPEYFDEVKRCIAYRGFVLDTNSNLSLANSLKNASDPNDPEVNKVVRQLVTRAMTNALYFSTGSSNMTQDQFSHYGLALNLYTHFTSPIRRYADIIVHRLLLASLGDYRSLTTTQSELNSKNTELVTILENKTDGLFSSEELASICNHMNEQHWAAQQVQRSSLELFQALFFKDKPVDDPSRYAEGIICQLRGTNGFIAFVPRYSSFFLMISDFQIGRVHSSERSDCGVLEVRNSKTNECQQYRMFDHVLLKIYISETIAHGLNIRLELVGLPKTTNDSRGKLITAHTTTGNHSVCTPSLNTKLIKDVQDIDAERRQKREVSDQEHVDVSKRKQLIAQLHDCSSVYHRFHKLLRQSNEHEMETN</sequence>
<protein>
    <recommendedName>
        <fullName evidence="2">DIS3-like exonuclease 1</fullName>
    </recommendedName>
</protein>
<evidence type="ECO:0000256" key="2">
    <source>
        <dbReference type="ARBA" id="ARBA00016366"/>
    </source>
</evidence>
<keyword evidence="5" id="KW-0378">Hydrolase</keyword>
<comment type="cofactor">
    <cofactor evidence="1">
        <name>Mg(2+)</name>
        <dbReference type="ChEBI" id="CHEBI:18420"/>
    </cofactor>
</comment>
<dbReference type="GO" id="GO:0016075">
    <property type="term" value="P:rRNA catabolic process"/>
    <property type="evidence" value="ECO:0007669"/>
    <property type="project" value="TreeGrafter"/>
</dbReference>
<dbReference type="GO" id="GO:0003723">
    <property type="term" value="F:RNA binding"/>
    <property type="evidence" value="ECO:0007669"/>
    <property type="project" value="InterPro"/>
</dbReference>
<evidence type="ECO:0000259" key="4">
    <source>
        <dbReference type="SMART" id="SM00955"/>
    </source>
</evidence>
<feature type="domain" description="RNB" evidence="4">
    <location>
        <begin position="1"/>
        <end position="234"/>
    </location>
</feature>
<dbReference type="InterPro" id="IPR001900">
    <property type="entry name" value="RNase_II/R"/>
</dbReference>
<keyword evidence="3" id="KW-0460">Magnesium</keyword>
<dbReference type="GO" id="GO:0000175">
    <property type="term" value="F:3'-5'-RNA exonuclease activity"/>
    <property type="evidence" value="ECO:0007669"/>
    <property type="project" value="TreeGrafter"/>
</dbReference>
<dbReference type="PANTHER" id="PTHR23355">
    <property type="entry name" value="RIBONUCLEASE"/>
    <property type="match status" value="1"/>
</dbReference>
<keyword evidence="5" id="KW-0540">Nuclease</keyword>
<dbReference type="Pfam" id="PF00773">
    <property type="entry name" value="RNB"/>
    <property type="match status" value="1"/>
</dbReference>
<evidence type="ECO:0000256" key="1">
    <source>
        <dbReference type="ARBA" id="ARBA00001946"/>
    </source>
</evidence>
<dbReference type="SMART" id="SM00955">
    <property type="entry name" value="RNB"/>
    <property type="match status" value="1"/>
</dbReference>
<dbReference type="PROSITE" id="PS01175">
    <property type="entry name" value="RIBONUCLEASE_II"/>
    <property type="match status" value="1"/>
</dbReference>
<proteinExistence type="predicted"/>
<organism evidence="5">
    <name type="scientific">Schistosoma haematobium</name>
    <name type="common">Blood fluke</name>
    <dbReference type="NCBI Taxonomy" id="6185"/>
    <lineage>
        <taxon>Eukaryota</taxon>
        <taxon>Metazoa</taxon>
        <taxon>Spiralia</taxon>
        <taxon>Lophotrochozoa</taxon>
        <taxon>Platyhelminthes</taxon>
        <taxon>Trematoda</taxon>
        <taxon>Digenea</taxon>
        <taxon>Strigeidida</taxon>
        <taxon>Schistosomatoidea</taxon>
        <taxon>Schistosomatidae</taxon>
        <taxon>Schistosoma</taxon>
    </lineage>
</organism>
<accession>A0A094ZX49</accession>
<dbReference type="PANTHER" id="PTHR23355:SF30">
    <property type="entry name" value="DIS3-LIKE EXONUCLEASE 1"/>
    <property type="match status" value="1"/>
</dbReference>
<reference evidence="5" key="1">
    <citation type="journal article" date="2012" name="Nat. Genet.">
        <title>Whole-genome sequence of Schistosoma haematobium.</title>
        <authorList>
            <person name="Young N.D."/>
            <person name="Jex A.R."/>
            <person name="Li B."/>
            <person name="Liu S."/>
            <person name="Yang L."/>
            <person name="Xiong Z."/>
            <person name="Li Y."/>
            <person name="Cantacessi C."/>
            <person name="Hall R.S."/>
            <person name="Xu X."/>
            <person name="Chen F."/>
            <person name="Wu X."/>
            <person name="Zerlotini A."/>
            <person name="Oliveira G."/>
            <person name="Hofmann A."/>
            <person name="Zhang G."/>
            <person name="Fang X."/>
            <person name="Kang Y."/>
            <person name="Campbell B.E."/>
            <person name="Loukas A."/>
            <person name="Ranganathan S."/>
            <person name="Rollinson D."/>
            <person name="Rinaldi G."/>
            <person name="Brindley P.J."/>
            <person name="Yang H."/>
            <person name="Wang J."/>
            <person name="Wang J."/>
            <person name="Gasser R.B."/>
        </authorList>
    </citation>
    <scope>NUCLEOTIDE SEQUENCE [LARGE SCALE GENOMIC DNA]</scope>
</reference>
<dbReference type="InterPro" id="IPR022966">
    <property type="entry name" value="RNase_II/R_CS"/>
</dbReference>
<dbReference type="AlphaFoldDB" id="A0A094ZX49"/>